<feature type="domain" description="F-box" evidence="1">
    <location>
        <begin position="1"/>
        <end position="46"/>
    </location>
</feature>
<gene>
    <name evidence="2" type="primary">RvY_10251-1</name>
    <name evidence="2" type="synonym">RvY_10251.1</name>
    <name evidence="2" type="ORF">RvY_10251</name>
</gene>
<dbReference type="AlphaFoldDB" id="A0A1D1VC65"/>
<reference evidence="2 3" key="1">
    <citation type="journal article" date="2016" name="Nat. Commun.">
        <title>Extremotolerant tardigrade genome and improved radiotolerance of human cultured cells by tardigrade-unique protein.</title>
        <authorList>
            <person name="Hashimoto T."/>
            <person name="Horikawa D.D."/>
            <person name="Saito Y."/>
            <person name="Kuwahara H."/>
            <person name="Kozuka-Hata H."/>
            <person name="Shin-I T."/>
            <person name="Minakuchi Y."/>
            <person name="Ohishi K."/>
            <person name="Motoyama A."/>
            <person name="Aizu T."/>
            <person name="Enomoto A."/>
            <person name="Kondo K."/>
            <person name="Tanaka S."/>
            <person name="Hara Y."/>
            <person name="Koshikawa S."/>
            <person name="Sagara H."/>
            <person name="Miura T."/>
            <person name="Yokobori S."/>
            <person name="Miyagawa K."/>
            <person name="Suzuki Y."/>
            <person name="Kubo T."/>
            <person name="Oyama M."/>
            <person name="Kohara Y."/>
            <person name="Fujiyama A."/>
            <person name="Arakawa K."/>
            <person name="Katayama T."/>
            <person name="Toyoda A."/>
            <person name="Kunieda T."/>
        </authorList>
    </citation>
    <scope>NUCLEOTIDE SEQUENCE [LARGE SCALE GENOMIC DNA]</scope>
    <source>
        <strain evidence="2 3">YOKOZUNA-1</strain>
    </source>
</reference>
<dbReference type="EMBL" id="BDGG01000005">
    <property type="protein sequence ID" value="GAU99219.1"/>
    <property type="molecule type" value="Genomic_DNA"/>
</dbReference>
<organism evidence="2 3">
    <name type="scientific">Ramazzottius varieornatus</name>
    <name type="common">Water bear</name>
    <name type="synonym">Tardigrade</name>
    <dbReference type="NCBI Taxonomy" id="947166"/>
    <lineage>
        <taxon>Eukaryota</taxon>
        <taxon>Metazoa</taxon>
        <taxon>Ecdysozoa</taxon>
        <taxon>Tardigrada</taxon>
        <taxon>Eutardigrada</taxon>
        <taxon>Parachela</taxon>
        <taxon>Hypsibioidea</taxon>
        <taxon>Ramazzottiidae</taxon>
        <taxon>Ramazzottius</taxon>
    </lineage>
</organism>
<dbReference type="Proteomes" id="UP000186922">
    <property type="component" value="Unassembled WGS sequence"/>
</dbReference>
<sequence>MTMDDIPVQVLMGVFQEIDIMNRLRLARVSSCWKDVMSSPSLKKALHMDFSEMGCLNKYPSAASTVHSTGSRDESSMLGLLDQFGRCFIGHRIQSTPPHGSTRDVRYSFTGLMRFVTPRTRVLYISFAPYQFPVPEVDPVGRRYRIAIANWKFWAQKFTRVVTNGLAYAPGDSVTHLALGNFWIEGRPDLWINFKYASLRANELARDRTLGLTRVALKGCRFLLEARFWANDLVAGTLEQGKTDLVPLHGCVFQSLPNSYPDYIHVTDEVVELYIQDPPKTEKTMLRIFDKYSADLTDEVIEHIRDRLPDLMNRPYLQLENEMWTSKLRRMEPELFGGQSDIDLRTVEWKLLKKTTIHFFLSFWRVFRPDYQVFVNEFGSLVFHTVAQERVF</sequence>
<dbReference type="InterPro" id="IPR001810">
    <property type="entry name" value="F-box_dom"/>
</dbReference>
<evidence type="ECO:0000313" key="2">
    <source>
        <dbReference type="EMBL" id="GAU99219.1"/>
    </source>
</evidence>
<evidence type="ECO:0000259" key="1">
    <source>
        <dbReference type="PROSITE" id="PS50181"/>
    </source>
</evidence>
<keyword evidence="3" id="KW-1185">Reference proteome</keyword>
<protein>
    <recommendedName>
        <fullName evidence="1">F-box domain-containing protein</fullName>
    </recommendedName>
</protein>
<dbReference type="InterPro" id="IPR036047">
    <property type="entry name" value="F-box-like_dom_sf"/>
</dbReference>
<dbReference type="PROSITE" id="PS50181">
    <property type="entry name" value="FBOX"/>
    <property type="match status" value="1"/>
</dbReference>
<dbReference type="Pfam" id="PF00646">
    <property type="entry name" value="F-box"/>
    <property type="match status" value="1"/>
</dbReference>
<comment type="caution">
    <text evidence="2">The sequence shown here is derived from an EMBL/GenBank/DDBJ whole genome shotgun (WGS) entry which is preliminary data.</text>
</comment>
<proteinExistence type="predicted"/>
<accession>A0A1D1VC65</accession>
<dbReference type="SUPFAM" id="SSF81383">
    <property type="entry name" value="F-box domain"/>
    <property type="match status" value="1"/>
</dbReference>
<evidence type="ECO:0000313" key="3">
    <source>
        <dbReference type="Proteomes" id="UP000186922"/>
    </source>
</evidence>
<name>A0A1D1VC65_RAMVA</name>